<feature type="compositionally biased region" description="Basic and acidic residues" evidence="1">
    <location>
        <begin position="82"/>
        <end position="103"/>
    </location>
</feature>
<proteinExistence type="predicted"/>
<dbReference type="RefSeq" id="WP_209338422.1">
    <property type="nucleotide sequence ID" value="NZ_JAGIQL010000008.1"/>
</dbReference>
<accession>A0A940RTZ7</accession>
<sequence length="103" mass="10718">MSRSPSRRMLSTLTEAFGADGALIVPKDGSASDGGELPPGSALEWPPCRCGGPTCPDRDSDDGDAPAPGAESAQDPRQQLRARLDEVNKRSRAGRDGLGVDRG</sequence>
<evidence type="ECO:0000256" key="1">
    <source>
        <dbReference type="SAM" id="MobiDB-lite"/>
    </source>
</evidence>
<feature type="region of interest" description="Disordered" evidence="1">
    <location>
        <begin position="20"/>
        <end position="103"/>
    </location>
</feature>
<reference evidence="2" key="1">
    <citation type="submission" date="2021-03" db="EMBL/GenBank/DDBJ databases">
        <title>Whole genome sequence of Streptomyces bomunensis MMS17-BM035.</title>
        <authorList>
            <person name="Lee J.H."/>
        </authorList>
    </citation>
    <scope>NUCLEOTIDE SEQUENCE</scope>
    <source>
        <strain evidence="2">MMS17-BM035</strain>
    </source>
</reference>
<evidence type="ECO:0000313" key="3">
    <source>
        <dbReference type="Proteomes" id="UP000670475"/>
    </source>
</evidence>
<dbReference type="EMBL" id="JAGIQL010000008">
    <property type="protein sequence ID" value="MBP0456640.1"/>
    <property type="molecule type" value="Genomic_DNA"/>
</dbReference>
<name>A0A940RTZ7_9ACTN</name>
<dbReference type="AlphaFoldDB" id="A0A940RTZ7"/>
<comment type="caution">
    <text evidence="2">The sequence shown here is derived from an EMBL/GenBank/DDBJ whole genome shotgun (WGS) entry which is preliminary data.</text>
</comment>
<protein>
    <submittedName>
        <fullName evidence="2">Uncharacterized protein</fullName>
    </submittedName>
</protein>
<keyword evidence="3" id="KW-1185">Reference proteome</keyword>
<gene>
    <name evidence="2" type="ORF">JFN87_03865</name>
</gene>
<evidence type="ECO:0000313" key="2">
    <source>
        <dbReference type="EMBL" id="MBP0456640.1"/>
    </source>
</evidence>
<organism evidence="2 3">
    <name type="scientific">Streptomyces montanisoli</name>
    <dbReference type="NCBI Taxonomy" id="2798581"/>
    <lineage>
        <taxon>Bacteria</taxon>
        <taxon>Bacillati</taxon>
        <taxon>Actinomycetota</taxon>
        <taxon>Actinomycetes</taxon>
        <taxon>Kitasatosporales</taxon>
        <taxon>Streptomycetaceae</taxon>
        <taxon>Streptomyces</taxon>
    </lineage>
</organism>
<dbReference type="Proteomes" id="UP000670475">
    <property type="component" value="Unassembled WGS sequence"/>
</dbReference>